<dbReference type="EMBL" id="JAQQAF010000006">
    <property type="protein sequence ID" value="KAJ8480611.1"/>
    <property type="molecule type" value="Genomic_DNA"/>
</dbReference>
<keyword evidence="3" id="KW-1185">Reference proteome</keyword>
<reference evidence="2 3" key="1">
    <citation type="submission" date="2022-12" db="EMBL/GenBank/DDBJ databases">
        <title>Chromosome-scale assembly of the Ensete ventricosum genome.</title>
        <authorList>
            <person name="Dussert Y."/>
            <person name="Stocks J."/>
            <person name="Wendawek A."/>
            <person name="Woldeyes F."/>
            <person name="Nichols R.A."/>
            <person name="Borrell J.S."/>
        </authorList>
    </citation>
    <scope>NUCLEOTIDE SEQUENCE [LARGE SCALE GENOMIC DNA]</scope>
    <source>
        <strain evidence="3">cv. Maze</strain>
        <tissue evidence="2">Seeds</tissue>
    </source>
</reference>
<proteinExistence type="predicted"/>
<dbReference type="Proteomes" id="UP001222027">
    <property type="component" value="Unassembled WGS sequence"/>
</dbReference>
<comment type="caution">
    <text evidence="2">The sequence shown here is derived from an EMBL/GenBank/DDBJ whole genome shotgun (WGS) entry which is preliminary data.</text>
</comment>
<sequence>MGFDLTRSIGMGLSRATMSCPVPHRVQGVAVGHKAGPQDGQRHRTQVHGGSEVAKTEEDQPPAAGQHLCFQFLVAFYNIVYVGGSEYYDEYLLI</sequence>
<feature type="region of interest" description="Disordered" evidence="1">
    <location>
        <begin position="32"/>
        <end position="60"/>
    </location>
</feature>
<dbReference type="AlphaFoldDB" id="A0AAV8QPA1"/>
<evidence type="ECO:0000256" key="1">
    <source>
        <dbReference type="SAM" id="MobiDB-lite"/>
    </source>
</evidence>
<accession>A0AAV8QPA1</accession>
<evidence type="ECO:0000313" key="3">
    <source>
        <dbReference type="Proteomes" id="UP001222027"/>
    </source>
</evidence>
<protein>
    <submittedName>
        <fullName evidence="2">Uncharacterized protein</fullName>
    </submittedName>
</protein>
<evidence type="ECO:0000313" key="2">
    <source>
        <dbReference type="EMBL" id="KAJ8480611.1"/>
    </source>
</evidence>
<name>A0AAV8QPA1_ENSVE</name>
<organism evidence="2 3">
    <name type="scientific">Ensete ventricosum</name>
    <name type="common">Abyssinian banana</name>
    <name type="synonym">Musa ensete</name>
    <dbReference type="NCBI Taxonomy" id="4639"/>
    <lineage>
        <taxon>Eukaryota</taxon>
        <taxon>Viridiplantae</taxon>
        <taxon>Streptophyta</taxon>
        <taxon>Embryophyta</taxon>
        <taxon>Tracheophyta</taxon>
        <taxon>Spermatophyta</taxon>
        <taxon>Magnoliopsida</taxon>
        <taxon>Liliopsida</taxon>
        <taxon>Zingiberales</taxon>
        <taxon>Musaceae</taxon>
        <taxon>Ensete</taxon>
    </lineage>
</organism>
<gene>
    <name evidence="2" type="ORF">OPV22_024338</name>
</gene>